<dbReference type="OrthoDB" id="206902at2759"/>
<organism evidence="2 3">
    <name type="scientific">Pelagomonas calceolata</name>
    <dbReference type="NCBI Taxonomy" id="35677"/>
    <lineage>
        <taxon>Eukaryota</taxon>
        <taxon>Sar</taxon>
        <taxon>Stramenopiles</taxon>
        <taxon>Ochrophyta</taxon>
        <taxon>Pelagophyceae</taxon>
        <taxon>Pelagomonadales</taxon>
        <taxon>Pelagomonadaceae</taxon>
        <taxon>Pelagomonas</taxon>
    </lineage>
</organism>
<comment type="caution">
    <text evidence="2">The sequence shown here is derived from an EMBL/GenBank/DDBJ whole genome shotgun (WGS) entry which is preliminary data.</text>
</comment>
<feature type="region of interest" description="Disordered" evidence="1">
    <location>
        <begin position="275"/>
        <end position="302"/>
    </location>
</feature>
<proteinExistence type="predicted"/>
<protein>
    <submittedName>
        <fullName evidence="2">Uncharacterized protein</fullName>
    </submittedName>
</protein>
<evidence type="ECO:0000313" key="2">
    <source>
        <dbReference type="EMBL" id="CAH0373536.1"/>
    </source>
</evidence>
<feature type="compositionally biased region" description="Basic and acidic residues" evidence="1">
    <location>
        <begin position="318"/>
        <end position="329"/>
    </location>
</feature>
<dbReference type="EMBL" id="CAKKNE010000004">
    <property type="protein sequence ID" value="CAH0373536.1"/>
    <property type="molecule type" value="Genomic_DNA"/>
</dbReference>
<feature type="compositionally biased region" description="Low complexity" evidence="1">
    <location>
        <begin position="1"/>
        <end position="17"/>
    </location>
</feature>
<feature type="region of interest" description="Disordered" evidence="1">
    <location>
        <begin position="185"/>
        <end position="254"/>
    </location>
</feature>
<dbReference type="AlphaFoldDB" id="A0A8J2SM72"/>
<feature type="region of interest" description="Disordered" evidence="1">
    <location>
        <begin position="317"/>
        <end position="343"/>
    </location>
</feature>
<gene>
    <name evidence="2" type="ORF">PECAL_4P07420</name>
</gene>
<evidence type="ECO:0000313" key="3">
    <source>
        <dbReference type="Proteomes" id="UP000789595"/>
    </source>
</evidence>
<feature type="region of interest" description="Disordered" evidence="1">
    <location>
        <begin position="1"/>
        <end position="68"/>
    </location>
</feature>
<accession>A0A8J2SM72</accession>
<keyword evidence="3" id="KW-1185">Reference proteome</keyword>
<dbReference type="Proteomes" id="UP000789595">
    <property type="component" value="Unassembled WGS sequence"/>
</dbReference>
<feature type="compositionally biased region" description="Pro residues" evidence="1">
    <location>
        <begin position="211"/>
        <end position="252"/>
    </location>
</feature>
<name>A0A8J2SM72_9STRA</name>
<sequence>MADPFADAADYFGDDAAPTPPRPALFPAPSAEEVAEAKARKEAAAATPESSPPPPPARKRPKQRGLRVGAWSDEEVAYAERVSDLYRQGKLPNCPDGTTLRSLLATLLNCKKYSGEAWAHRGKRPYRHVGPPDAATVDGLFRVENAFHRALRPGATLHTSLLGTSGLATPAGAATRVRDGLPATESRLSVIEAPSPKKPRGDAYWGSPESAPVPAPLFAEPPTPPPPPPAPLWAPFEPQPLQPPPPATPPPHVAAAAQRLIDSLHAALAGPCGPEPAFFGRPPPPRAGPLRAGRGRGRGGRERAVLRTVRGRPCLSVVKHDNPLDEPASRSENTAHSAPLDIV</sequence>
<evidence type="ECO:0000256" key="1">
    <source>
        <dbReference type="SAM" id="MobiDB-lite"/>
    </source>
</evidence>
<reference evidence="2" key="1">
    <citation type="submission" date="2021-11" db="EMBL/GenBank/DDBJ databases">
        <authorList>
            <consortium name="Genoscope - CEA"/>
            <person name="William W."/>
        </authorList>
    </citation>
    <scope>NUCLEOTIDE SEQUENCE</scope>
</reference>